<dbReference type="Gene3D" id="3.40.50.150">
    <property type="entry name" value="Vaccinia Virus protein VP39"/>
    <property type="match status" value="1"/>
</dbReference>
<evidence type="ECO:0008006" key="3">
    <source>
        <dbReference type="Google" id="ProtNLM"/>
    </source>
</evidence>
<dbReference type="InterPro" id="IPR029063">
    <property type="entry name" value="SAM-dependent_MTases_sf"/>
</dbReference>
<dbReference type="EMBL" id="LAZR01005699">
    <property type="protein sequence ID" value="KKM97863.1"/>
    <property type="molecule type" value="Genomic_DNA"/>
</dbReference>
<dbReference type="SUPFAM" id="SSF53335">
    <property type="entry name" value="S-adenosyl-L-methionine-dependent methyltransferases"/>
    <property type="match status" value="1"/>
</dbReference>
<dbReference type="Pfam" id="PF13578">
    <property type="entry name" value="Methyltransf_24"/>
    <property type="match status" value="1"/>
</dbReference>
<reference evidence="2" key="1">
    <citation type="journal article" date="2015" name="Nature">
        <title>Complex archaea that bridge the gap between prokaryotes and eukaryotes.</title>
        <authorList>
            <person name="Spang A."/>
            <person name="Saw J.H."/>
            <person name="Jorgensen S.L."/>
            <person name="Zaremba-Niedzwiedzka K."/>
            <person name="Martijn J."/>
            <person name="Lind A.E."/>
            <person name="van Eijk R."/>
            <person name="Schleper C."/>
            <person name="Guy L."/>
            <person name="Ettema T.J."/>
        </authorList>
    </citation>
    <scope>NUCLEOTIDE SEQUENCE</scope>
</reference>
<feature type="region of interest" description="Disordered" evidence="1">
    <location>
        <begin position="182"/>
        <end position="202"/>
    </location>
</feature>
<proteinExistence type="predicted"/>
<evidence type="ECO:0000256" key="1">
    <source>
        <dbReference type="SAM" id="MobiDB-lite"/>
    </source>
</evidence>
<accession>A0A0F9LWX6</accession>
<name>A0A0F9LWX6_9ZZZZ</name>
<sequence length="202" mass="22448">MVRTVKDRITLLKDVLPKEAVCAEVGVCEGEFARQILKHSRPRRLHLIDVWAGIGACGAVGTTDEVSRRRLQQVSWDFDAQIKSGKAMLHQGLSALVLESFKASYFDWVYVDADHSYEGLLRDLWALHISQSIRDDGLIAGHDYGTAEDLPKMAHPCPGVAQAVDEFCERCGWELVCRTEVGPREGEDPDGSNAPSFVLARR</sequence>
<organism evidence="2">
    <name type="scientific">marine sediment metagenome</name>
    <dbReference type="NCBI Taxonomy" id="412755"/>
    <lineage>
        <taxon>unclassified sequences</taxon>
        <taxon>metagenomes</taxon>
        <taxon>ecological metagenomes</taxon>
    </lineage>
</organism>
<evidence type="ECO:0000313" key="2">
    <source>
        <dbReference type="EMBL" id="KKM97863.1"/>
    </source>
</evidence>
<gene>
    <name evidence="2" type="ORF">LCGC14_1163820</name>
</gene>
<dbReference type="AlphaFoldDB" id="A0A0F9LWX6"/>
<protein>
    <recommendedName>
        <fullName evidence="3">Methyltransferase domain-containing protein</fullName>
    </recommendedName>
</protein>
<comment type="caution">
    <text evidence="2">The sequence shown here is derived from an EMBL/GenBank/DDBJ whole genome shotgun (WGS) entry which is preliminary data.</text>
</comment>